<accession>A0AAV8T616</accession>
<reference evidence="2 3" key="1">
    <citation type="submission" date="2021-09" db="EMBL/GenBank/DDBJ databases">
        <title>Genomic insights and catalytic innovation underlie evolution of tropane alkaloids biosynthesis.</title>
        <authorList>
            <person name="Wang Y.-J."/>
            <person name="Tian T."/>
            <person name="Huang J.-P."/>
            <person name="Huang S.-X."/>
        </authorList>
    </citation>
    <scope>NUCLEOTIDE SEQUENCE [LARGE SCALE GENOMIC DNA]</scope>
    <source>
        <strain evidence="2">KIB-2018</strain>
        <tissue evidence="2">Leaf</tissue>
    </source>
</reference>
<name>A0AAV8T616_9ROSI</name>
<gene>
    <name evidence="2" type="ORF">K2173_007361</name>
</gene>
<feature type="domain" description="TLDc" evidence="1">
    <location>
        <begin position="293"/>
        <end position="485"/>
    </location>
</feature>
<sequence>MGASSSSEQKPTSEVNEVESEAAYTGALTMLRSCFTKLADPQSHAIPLESLQQCFLLSHEDPVCESPSMPAYFPALLSHVGQSLVDENFVIEKGGVNWVEFLKWYVKFCGRMPASVSLHSLLKIVAAVTSKSGLPMRLEFESSYGDGDGKINGYLLPSHVLILLWMCWTMLWNSKTPKISKGKQILCLPDVTHLVLSAVVSCAEVGSDKNLWDCDISSLEVQLPVGKFLTWALKTVPGLTDCLKEFINARLQSVSSSEDASEPSNSSLGDTSPTNDFGNYILTRGRAWGISLSMRSSISTEIMKPFFPDSREKADDKLLYRSSLHGRGLNRFWSSVEGYHGSLLILVAATSGEISENSTNTMKWIIAALTHEGLQNKDSFYGSSGCLYAICPVFQVFSPSGKEKNFIYSHLHPTGRVYDPHPKPVGIAFGGTIGNERIFLNEDFSRVTVRHHAVDKTYQHGSLFPSQGFLPVEASVSEVEVWGLGGDRAKEVQTSYKKREELFTEQRRKVDLKTFANWEDSPEKLMLDMTSDPNTVRREDR</sequence>
<dbReference type="InterPro" id="IPR006571">
    <property type="entry name" value="TLDc_dom"/>
</dbReference>
<protein>
    <recommendedName>
        <fullName evidence="1">TLDc domain-containing protein</fullName>
    </recommendedName>
</protein>
<keyword evidence="3" id="KW-1185">Reference proteome</keyword>
<dbReference type="Proteomes" id="UP001159364">
    <property type="component" value="Linkage Group LG06"/>
</dbReference>
<dbReference type="SMART" id="SM00584">
    <property type="entry name" value="TLDc"/>
    <property type="match status" value="1"/>
</dbReference>
<dbReference type="EMBL" id="JAIWQS010000006">
    <property type="protein sequence ID" value="KAJ8762205.1"/>
    <property type="molecule type" value="Genomic_DNA"/>
</dbReference>
<dbReference type="PANTHER" id="PTHR23354">
    <property type="entry name" value="NUCLEOLAR PROTEIN 7/ESTROGEN RECEPTOR COACTIVATOR-RELATED"/>
    <property type="match status" value="1"/>
</dbReference>
<comment type="caution">
    <text evidence="2">The sequence shown here is derived from an EMBL/GenBank/DDBJ whole genome shotgun (WGS) entry which is preliminary data.</text>
</comment>
<proteinExistence type="predicted"/>
<organism evidence="2 3">
    <name type="scientific">Erythroxylum novogranatense</name>
    <dbReference type="NCBI Taxonomy" id="1862640"/>
    <lineage>
        <taxon>Eukaryota</taxon>
        <taxon>Viridiplantae</taxon>
        <taxon>Streptophyta</taxon>
        <taxon>Embryophyta</taxon>
        <taxon>Tracheophyta</taxon>
        <taxon>Spermatophyta</taxon>
        <taxon>Magnoliopsida</taxon>
        <taxon>eudicotyledons</taxon>
        <taxon>Gunneridae</taxon>
        <taxon>Pentapetalae</taxon>
        <taxon>rosids</taxon>
        <taxon>fabids</taxon>
        <taxon>Malpighiales</taxon>
        <taxon>Erythroxylaceae</taxon>
        <taxon>Erythroxylum</taxon>
    </lineage>
</organism>
<evidence type="ECO:0000259" key="1">
    <source>
        <dbReference type="PROSITE" id="PS51886"/>
    </source>
</evidence>
<dbReference type="PROSITE" id="PS51886">
    <property type="entry name" value="TLDC"/>
    <property type="match status" value="1"/>
</dbReference>
<evidence type="ECO:0000313" key="3">
    <source>
        <dbReference type="Proteomes" id="UP001159364"/>
    </source>
</evidence>
<dbReference type="AlphaFoldDB" id="A0AAV8T616"/>
<dbReference type="Pfam" id="PF07534">
    <property type="entry name" value="TLD"/>
    <property type="match status" value="1"/>
</dbReference>
<dbReference type="PANTHER" id="PTHR23354:SF104">
    <property type="entry name" value="TLD-DOMAIN CONTAINING NUCLEOLAR PROTEIN"/>
    <property type="match status" value="1"/>
</dbReference>
<evidence type="ECO:0000313" key="2">
    <source>
        <dbReference type="EMBL" id="KAJ8762205.1"/>
    </source>
</evidence>